<protein>
    <submittedName>
        <fullName evidence="2">Uncharacterized protein</fullName>
    </submittedName>
</protein>
<evidence type="ECO:0000313" key="3">
    <source>
        <dbReference type="Proteomes" id="UP000001072"/>
    </source>
</evidence>
<dbReference type="InParanoid" id="F4RLR6"/>
<name>F4RLR6_MELLP</name>
<dbReference type="EMBL" id="GL883107">
    <property type="protein sequence ID" value="EGG06707.1"/>
    <property type="molecule type" value="Genomic_DNA"/>
</dbReference>
<gene>
    <name evidence="2" type="ORF">MELLADRAFT_106515</name>
</gene>
<dbReference type="OrthoDB" id="10683913at2759"/>
<feature type="region of interest" description="Disordered" evidence="1">
    <location>
        <begin position="260"/>
        <end position="293"/>
    </location>
</feature>
<feature type="region of interest" description="Disordered" evidence="1">
    <location>
        <begin position="63"/>
        <end position="101"/>
    </location>
</feature>
<dbReference type="AlphaFoldDB" id="F4RLR6"/>
<keyword evidence="3" id="KW-1185">Reference proteome</keyword>
<reference evidence="3" key="1">
    <citation type="journal article" date="2011" name="Proc. Natl. Acad. Sci. U.S.A.">
        <title>Obligate biotrophy features unraveled by the genomic analysis of rust fungi.</title>
        <authorList>
            <person name="Duplessis S."/>
            <person name="Cuomo C.A."/>
            <person name="Lin Y.-C."/>
            <person name="Aerts A."/>
            <person name="Tisserant E."/>
            <person name="Veneault-Fourrey C."/>
            <person name="Joly D.L."/>
            <person name="Hacquard S."/>
            <person name="Amselem J."/>
            <person name="Cantarel B.L."/>
            <person name="Chiu R."/>
            <person name="Coutinho P.M."/>
            <person name="Feau N."/>
            <person name="Field M."/>
            <person name="Frey P."/>
            <person name="Gelhaye E."/>
            <person name="Goldberg J."/>
            <person name="Grabherr M.G."/>
            <person name="Kodira C.D."/>
            <person name="Kohler A."/>
            <person name="Kuees U."/>
            <person name="Lindquist E.A."/>
            <person name="Lucas S.M."/>
            <person name="Mago R."/>
            <person name="Mauceli E."/>
            <person name="Morin E."/>
            <person name="Murat C."/>
            <person name="Pangilinan J.L."/>
            <person name="Park R."/>
            <person name="Pearson M."/>
            <person name="Quesneville H."/>
            <person name="Rouhier N."/>
            <person name="Sakthikumar S."/>
            <person name="Salamov A.A."/>
            <person name="Schmutz J."/>
            <person name="Selles B."/>
            <person name="Shapiro H."/>
            <person name="Tanguay P."/>
            <person name="Tuskan G.A."/>
            <person name="Henrissat B."/>
            <person name="Van de Peer Y."/>
            <person name="Rouze P."/>
            <person name="Ellis J.G."/>
            <person name="Dodds P.N."/>
            <person name="Schein J.E."/>
            <person name="Zhong S."/>
            <person name="Hamelin R.C."/>
            <person name="Grigoriev I.V."/>
            <person name="Szabo L.J."/>
            <person name="Martin F."/>
        </authorList>
    </citation>
    <scope>NUCLEOTIDE SEQUENCE [LARGE SCALE GENOMIC DNA]</scope>
    <source>
        <strain evidence="3">98AG31 / pathotype 3-4-7</strain>
    </source>
</reference>
<dbReference type="GeneID" id="18922908"/>
<dbReference type="RefSeq" id="XP_007410147.1">
    <property type="nucleotide sequence ID" value="XM_007410085.1"/>
</dbReference>
<accession>F4RLR6</accession>
<dbReference type="Proteomes" id="UP000001072">
    <property type="component" value="Unassembled WGS sequence"/>
</dbReference>
<evidence type="ECO:0000313" key="2">
    <source>
        <dbReference type="EMBL" id="EGG06707.1"/>
    </source>
</evidence>
<dbReference type="KEGG" id="mlr:MELLADRAFT_106515"/>
<proteinExistence type="predicted"/>
<dbReference type="VEuPathDB" id="FungiDB:MELLADRAFT_106515"/>
<sequence length="563" mass="63694">MLPSNTIRSYVCLCSRCSKLTHVFNGIQVPGLQVSPVVHQSHQLNDQRLRILESLDNFLDDSVSDKSGLSNPSTEENDSNSLLGTQPDLREPLESSPTSRMGVQLEIQTDDVLDPDLEITTFDPSHFMQHTLNGENPSVIHACLIASCMSIFDHTSLYNSSWLLQAQRNSLEIHIKSSESSLEGLLQPLDYTSQLALQRLPKKIQTVMRWLNIEPSLDYYTCCPDCFALYPLEHTSPVCSHLDDQVPGSLDLLYQNNQPELSIKTTGPPQHGSKRRIRKHSSHGTREEPGEEIGVSMANAQLGEDTSSGDDQFDPLDNQFYGEMEITFVKSFCRMGNLAALLRDETKLPESLRPYASQLHSIFEPQDFQPKSSDIYNSQPLDDDVLDQLVLRLNATQANDWQWKSSSTWCRMSAEDRIKYSPVSSQAHFKTGVKHNNVHYQTHKKSPKNTVVHVVSQTNGATLFGKITKIFSHRRIPGHENSPVDETWLLVRYYKPLSAGMPNPFSRVGEPDLQAHLRLENWSRPYLTRLSEVVASCAWIIYEKGEIHYLLDKKSIALVSLHR</sequence>
<evidence type="ECO:0000256" key="1">
    <source>
        <dbReference type="SAM" id="MobiDB-lite"/>
    </source>
</evidence>
<dbReference type="HOGENOM" id="CLU_447638_0_0_1"/>
<feature type="compositionally biased region" description="Polar residues" evidence="1">
    <location>
        <begin position="65"/>
        <end position="84"/>
    </location>
</feature>
<organism evidence="3">
    <name type="scientific">Melampsora larici-populina (strain 98AG31 / pathotype 3-4-7)</name>
    <name type="common">Poplar leaf rust fungus</name>
    <dbReference type="NCBI Taxonomy" id="747676"/>
    <lineage>
        <taxon>Eukaryota</taxon>
        <taxon>Fungi</taxon>
        <taxon>Dikarya</taxon>
        <taxon>Basidiomycota</taxon>
        <taxon>Pucciniomycotina</taxon>
        <taxon>Pucciniomycetes</taxon>
        <taxon>Pucciniales</taxon>
        <taxon>Melampsoraceae</taxon>
        <taxon>Melampsora</taxon>
    </lineage>
</organism>
<feature type="compositionally biased region" description="Basic residues" evidence="1">
    <location>
        <begin position="272"/>
        <end position="283"/>
    </location>
</feature>